<feature type="region of interest" description="Disordered" evidence="1">
    <location>
        <begin position="149"/>
        <end position="183"/>
    </location>
</feature>
<evidence type="ECO:0000313" key="2">
    <source>
        <dbReference type="EMBL" id="KAF2252988.1"/>
    </source>
</evidence>
<name>A0A6A6ISB8_9PLEO</name>
<evidence type="ECO:0000313" key="3">
    <source>
        <dbReference type="Proteomes" id="UP000800094"/>
    </source>
</evidence>
<reference evidence="2" key="1">
    <citation type="journal article" date="2020" name="Stud. Mycol.">
        <title>101 Dothideomycetes genomes: a test case for predicting lifestyles and emergence of pathogens.</title>
        <authorList>
            <person name="Haridas S."/>
            <person name="Albert R."/>
            <person name="Binder M."/>
            <person name="Bloem J."/>
            <person name="Labutti K."/>
            <person name="Salamov A."/>
            <person name="Andreopoulos B."/>
            <person name="Baker S."/>
            <person name="Barry K."/>
            <person name="Bills G."/>
            <person name="Bluhm B."/>
            <person name="Cannon C."/>
            <person name="Castanera R."/>
            <person name="Culley D."/>
            <person name="Daum C."/>
            <person name="Ezra D."/>
            <person name="Gonzalez J."/>
            <person name="Henrissat B."/>
            <person name="Kuo A."/>
            <person name="Liang C."/>
            <person name="Lipzen A."/>
            <person name="Lutzoni F."/>
            <person name="Magnuson J."/>
            <person name="Mondo S."/>
            <person name="Nolan M."/>
            <person name="Ohm R."/>
            <person name="Pangilinan J."/>
            <person name="Park H.-J."/>
            <person name="Ramirez L."/>
            <person name="Alfaro M."/>
            <person name="Sun H."/>
            <person name="Tritt A."/>
            <person name="Yoshinaga Y."/>
            <person name="Zwiers L.-H."/>
            <person name="Turgeon B."/>
            <person name="Goodwin S."/>
            <person name="Spatafora J."/>
            <person name="Crous P."/>
            <person name="Grigoriev I."/>
        </authorList>
    </citation>
    <scope>NUCLEOTIDE SEQUENCE</scope>
    <source>
        <strain evidence="2">CBS 122368</strain>
    </source>
</reference>
<keyword evidence="3" id="KW-1185">Reference proteome</keyword>
<feature type="compositionally biased region" description="Basic residues" evidence="1">
    <location>
        <begin position="103"/>
        <end position="118"/>
    </location>
</feature>
<proteinExistence type="predicted"/>
<evidence type="ECO:0000256" key="1">
    <source>
        <dbReference type="SAM" id="MobiDB-lite"/>
    </source>
</evidence>
<protein>
    <submittedName>
        <fullName evidence="2">Uncharacterized protein</fullName>
    </submittedName>
</protein>
<dbReference type="RefSeq" id="XP_033687992.1">
    <property type="nucleotide sequence ID" value="XM_033834697.1"/>
</dbReference>
<organism evidence="2 3">
    <name type="scientific">Trematosphaeria pertusa</name>
    <dbReference type="NCBI Taxonomy" id="390896"/>
    <lineage>
        <taxon>Eukaryota</taxon>
        <taxon>Fungi</taxon>
        <taxon>Dikarya</taxon>
        <taxon>Ascomycota</taxon>
        <taxon>Pezizomycotina</taxon>
        <taxon>Dothideomycetes</taxon>
        <taxon>Pleosporomycetidae</taxon>
        <taxon>Pleosporales</taxon>
        <taxon>Massarineae</taxon>
        <taxon>Trematosphaeriaceae</taxon>
        <taxon>Trematosphaeria</taxon>
    </lineage>
</organism>
<dbReference type="OrthoDB" id="3938057at2759"/>
<dbReference type="AlphaFoldDB" id="A0A6A6ISB8"/>
<gene>
    <name evidence="2" type="ORF">BU26DRAFT_587719</name>
</gene>
<feature type="compositionally biased region" description="Polar residues" evidence="1">
    <location>
        <begin position="173"/>
        <end position="182"/>
    </location>
</feature>
<dbReference type="GeneID" id="54588027"/>
<dbReference type="EMBL" id="ML987191">
    <property type="protein sequence ID" value="KAF2252988.1"/>
    <property type="molecule type" value="Genomic_DNA"/>
</dbReference>
<feature type="compositionally biased region" description="Acidic residues" evidence="1">
    <location>
        <begin position="123"/>
        <end position="132"/>
    </location>
</feature>
<feature type="region of interest" description="Disordered" evidence="1">
    <location>
        <begin position="80"/>
        <end position="132"/>
    </location>
</feature>
<dbReference type="Proteomes" id="UP000800094">
    <property type="component" value="Unassembled WGS sequence"/>
</dbReference>
<accession>A0A6A6ISB8</accession>
<sequence>MGKSASDANGTGEGKMFSENTVAVLLMAVGNTSISVSQYDMMSALDGNKTASSFQHQFRSVLKKARELKERVEGGEQFVAVAPSKKRGADAVDKGLTPPATPKKPKATPKPRAKKSKAKITEDDSPNNDLNDDVFASAFGNTVKKEADLDEEEISTGLPSPTDRTPGCCQGAIDQTTSSPAQNPRLISRSLHRDAKGIVIGVAGEKTDDGIAAARRQSGGVRINSFLPNKEGM</sequence>